<evidence type="ECO:0000313" key="5">
    <source>
        <dbReference type="Proteomes" id="UP000288716"/>
    </source>
</evidence>
<accession>A0A443SM33</accession>
<feature type="domain" description="Apple" evidence="3">
    <location>
        <begin position="698"/>
        <end position="787"/>
    </location>
</feature>
<evidence type="ECO:0000256" key="2">
    <source>
        <dbReference type="SAM" id="Phobius"/>
    </source>
</evidence>
<gene>
    <name evidence="4" type="ORF">B4U80_12783</name>
</gene>
<keyword evidence="2" id="KW-0812">Transmembrane</keyword>
<name>A0A443SM33_9ACAR</name>
<feature type="compositionally biased region" description="Polar residues" evidence="1">
    <location>
        <begin position="796"/>
        <end position="807"/>
    </location>
</feature>
<dbReference type="PROSITE" id="PS50948">
    <property type="entry name" value="PAN"/>
    <property type="match status" value="1"/>
</dbReference>
<feature type="transmembrane region" description="Helical" evidence="2">
    <location>
        <begin position="817"/>
        <end position="842"/>
    </location>
</feature>
<dbReference type="OrthoDB" id="6477210at2759"/>
<organism evidence="4 5">
    <name type="scientific">Leptotrombidium deliense</name>
    <dbReference type="NCBI Taxonomy" id="299467"/>
    <lineage>
        <taxon>Eukaryota</taxon>
        <taxon>Metazoa</taxon>
        <taxon>Ecdysozoa</taxon>
        <taxon>Arthropoda</taxon>
        <taxon>Chelicerata</taxon>
        <taxon>Arachnida</taxon>
        <taxon>Acari</taxon>
        <taxon>Acariformes</taxon>
        <taxon>Trombidiformes</taxon>
        <taxon>Prostigmata</taxon>
        <taxon>Anystina</taxon>
        <taxon>Parasitengona</taxon>
        <taxon>Trombiculoidea</taxon>
        <taxon>Trombiculidae</taxon>
        <taxon>Leptotrombidium</taxon>
    </lineage>
</organism>
<dbReference type="EMBL" id="NCKV01001297">
    <property type="protein sequence ID" value="RWS28596.1"/>
    <property type="molecule type" value="Genomic_DNA"/>
</dbReference>
<dbReference type="Gene3D" id="3.50.4.10">
    <property type="entry name" value="Hepatocyte Growth Factor"/>
    <property type="match status" value="2"/>
</dbReference>
<dbReference type="InterPro" id="IPR003609">
    <property type="entry name" value="Pan_app"/>
</dbReference>
<keyword evidence="2" id="KW-0472">Membrane</keyword>
<protein>
    <recommendedName>
        <fullName evidence="3">Apple domain-containing protein</fullName>
    </recommendedName>
</protein>
<comment type="caution">
    <text evidence="4">The sequence shown here is derived from an EMBL/GenBank/DDBJ whole genome shotgun (WGS) entry which is preliminary data.</text>
</comment>
<dbReference type="AlphaFoldDB" id="A0A443SM33"/>
<feature type="region of interest" description="Disordered" evidence="1">
    <location>
        <begin position="782"/>
        <end position="809"/>
    </location>
</feature>
<keyword evidence="5" id="KW-1185">Reference proteome</keyword>
<proteinExistence type="predicted"/>
<evidence type="ECO:0000259" key="3">
    <source>
        <dbReference type="PROSITE" id="PS50948"/>
    </source>
</evidence>
<evidence type="ECO:0000313" key="4">
    <source>
        <dbReference type="EMBL" id="RWS28596.1"/>
    </source>
</evidence>
<keyword evidence="2" id="KW-1133">Transmembrane helix</keyword>
<reference evidence="4 5" key="1">
    <citation type="journal article" date="2018" name="Gigascience">
        <title>Genomes of trombidid mites reveal novel predicted allergens and laterally-transferred genes associated with secondary metabolism.</title>
        <authorList>
            <person name="Dong X."/>
            <person name="Chaisiri K."/>
            <person name="Xia D."/>
            <person name="Armstrong S.D."/>
            <person name="Fang Y."/>
            <person name="Donnelly M.J."/>
            <person name="Kadowaki T."/>
            <person name="McGarry J.W."/>
            <person name="Darby A.C."/>
            <person name="Makepeace B.L."/>
        </authorList>
    </citation>
    <scope>NUCLEOTIDE SEQUENCE [LARGE SCALE GENOMIC DNA]</scope>
    <source>
        <strain evidence="4">UoL-UT</strain>
    </source>
</reference>
<dbReference type="Pfam" id="PF14295">
    <property type="entry name" value="PAN_4"/>
    <property type="match status" value="3"/>
</dbReference>
<dbReference type="Proteomes" id="UP000288716">
    <property type="component" value="Unassembled WGS sequence"/>
</dbReference>
<evidence type="ECO:0000256" key="1">
    <source>
        <dbReference type="SAM" id="MobiDB-lite"/>
    </source>
</evidence>
<dbReference type="VEuPathDB" id="VectorBase:LDEU003446"/>
<dbReference type="SMART" id="SM00473">
    <property type="entry name" value="PAN_AP"/>
    <property type="match status" value="3"/>
</dbReference>
<sequence length="864" mass="97695">MGYNCFLTKVRDGEITTLEGFTDEALIDVDAGTSLLIGPTALWRQAIRASKKNKVKSNSNIEVRGIPAKSFSFTDKNSMKYELFFSDGSWSSLSVKEKATPLRITVVGTVNKTAVDLTFDYYVFEKFDPAYFINLLVTGVGCKVEQHTPPGIFPKIPWSDFSVEMEVVETSFGDTAPIEMGAIYCNVYLDLLNNISRTDITTVLFKDTVIHDLSRDIIYNKKPNGDCLMNTQDGVDLDIMDYDKLKTISDLLLMNLDYYYLGREKGAIAESLGNQLPVKFERTGYVLQDGLYQLKLKQNFNLFNIQKLYLGKNVQDIFNIENCIVNENDKKYFIFSSILDEHLTHMDTRYAARVASLVKRRLTEILTNNYSISALRIPFMDFNYQNRSIRIEAMVLETPSLLSSFDKKEDRKPSTKDQMLEITDLEECAKQAIKKETLTGFKFCGQRCFLLTYDINEKTDVSEDTTCEFYVLRKIRVKGKVLAAEPDLNSLKDKLFATKNTLSIDVKWGRNLENTILIPISDIVVSDASTNLLTGDLLYTKTVTDSQLQMTSNSVSIATAKTLGDCYTLCKNLKDIECQSFSFCNSEPKECRLSSVFIKDDTQTEVVKNNTESKEDCNVYSMNYLNKYEKLPGKRDLLLGFVSLESEKLAHECAKACSAQDKCLSFQFCDSGLCALSRVSYRDFSSRDLLTTYDNESCEIYDVKDVNLFVYTGNDLVAEFDKSYNDIGIEQCAQLCDELDKEANARCLSFNYCPGSTQSVCQLSSQSVLHGAKTIKNTLCKNFDRNSPKKKPPVDPSTNTEQQTNNADAGKMSQKSFMGLILGMFFVGIVLGVIGFFAYGIYKKRRNENDGFGVSVRFIRHQDE</sequence>